<sequence length="360" mass="41375">MGNNSAPTGQESPMLRTLINALPSGYVQFLTWLKQLDGKDYKAESIHNCYESIAIYLKEIQDSVKLQNEGLGVIKQASPLSTEEIIHILDHKIMQHDTNESLTRRVFFFVYICGLRDGDAERINFNNISRHNDGGLYLTFNHEKNNQRGALKRNKDEKSSAQKYLFLRINACASFFLETTRAEKGLNKLNTMMAKIANITGINLDNGRKRLKDLNVPEDECMEFSGYRSREGIRVYNNPSEDQKLCNTLMLIPLDFDDIPYEEFDYFPVHEQQLYVLEHEQQLYVQEHEQEHEQGYKEGCEQGCEESCDEGSKLFEPFKPPVPKSTSSDKSSHILKPPNIQHSPLNPQPLHKRSTPLSDI</sequence>
<dbReference type="Proteomes" id="UP000789706">
    <property type="component" value="Unassembled WGS sequence"/>
</dbReference>
<evidence type="ECO:0000256" key="1">
    <source>
        <dbReference type="SAM" id="MobiDB-lite"/>
    </source>
</evidence>
<gene>
    <name evidence="2" type="ORF">DEBURN_LOCUS9529</name>
</gene>
<comment type="caution">
    <text evidence="2">The sequence shown here is derived from an EMBL/GenBank/DDBJ whole genome shotgun (WGS) entry which is preliminary data.</text>
</comment>
<accession>A0A9N9CH01</accession>
<feature type="region of interest" description="Disordered" evidence="1">
    <location>
        <begin position="308"/>
        <end position="360"/>
    </location>
</feature>
<dbReference type="EMBL" id="CAJVPK010001882">
    <property type="protein sequence ID" value="CAG8601220.1"/>
    <property type="molecule type" value="Genomic_DNA"/>
</dbReference>
<proteinExistence type="predicted"/>
<evidence type="ECO:0000313" key="2">
    <source>
        <dbReference type="EMBL" id="CAG8601220.1"/>
    </source>
</evidence>
<name>A0A9N9CH01_9GLOM</name>
<organism evidence="2 3">
    <name type="scientific">Diversispora eburnea</name>
    <dbReference type="NCBI Taxonomy" id="1213867"/>
    <lineage>
        <taxon>Eukaryota</taxon>
        <taxon>Fungi</taxon>
        <taxon>Fungi incertae sedis</taxon>
        <taxon>Mucoromycota</taxon>
        <taxon>Glomeromycotina</taxon>
        <taxon>Glomeromycetes</taxon>
        <taxon>Diversisporales</taxon>
        <taxon>Diversisporaceae</taxon>
        <taxon>Diversispora</taxon>
    </lineage>
</organism>
<dbReference type="GO" id="GO:0003677">
    <property type="term" value="F:DNA binding"/>
    <property type="evidence" value="ECO:0007669"/>
    <property type="project" value="InterPro"/>
</dbReference>
<keyword evidence="3" id="KW-1185">Reference proteome</keyword>
<reference evidence="2" key="1">
    <citation type="submission" date="2021-06" db="EMBL/GenBank/DDBJ databases">
        <authorList>
            <person name="Kallberg Y."/>
            <person name="Tangrot J."/>
            <person name="Rosling A."/>
        </authorList>
    </citation>
    <scope>NUCLEOTIDE SEQUENCE</scope>
    <source>
        <strain evidence="2">AZ414A</strain>
    </source>
</reference>
<dbReference type="AlphaFoldDB" id="A0A9N9CH01"/>
<dbReference type="SUPFAM" id="SSF56349">
    <property type="entry name" value="DNA breaking-rejoining enzymes"/>
    <property type="match status" value="1"/>
</dbReference>
<protein>
    <submittedName>
        <fullName evidence="2">1324_t:CDS:1</fullName>
    </submittedName>
</protein>
<evidence type="ECO:0000313" key="3">
    <source>
        <dbReference type="Proteomes" id="UP000789706"/>
    </source>
</evidence>
<dbReference type="OrthoDB" id="2445412at2759"/>
<dbReference type="InterPro" id="IPR011010">
    <property type="entry name" value="DNA_brk_join_enz"/>
</dbReference>